<proteinExistence type="predicted"/>
<gene>
    <name evidence="4" type="ORF">V3328_21590</name>
</gene>
<dbReference type="AlphaFoldDB" id="A0AAW9RKC2"/>
<dbReference type="EMBL" id="JAZHOF010000010">
    <property type="protein sequence ID" value="MEJ8574094.1"/>
    <property type="molecule type" value="Genomic_DNA"/>
</dbReference>
<dbReference type="InterPro" id="IPR011250">
    <property type="entry name" value="OMP/PagP_B-barrel"/>
</dbReference>
<reference evidence="4 5" key="1">
    <citation type="submission" date="2024-02" db="EMBL/GenBank/DDBJ databases">
        <title>Genome analysis and characterization of Microbaculum marinisediminis sp. nov., isolated from marine sediment.</title>
        <authorList>
            <person name="Du Z.-J."/>
            <person name="Ye Y.-Q."/>
            <person name="Zhang Z.-R."/>
            <person name="Yuan S.-M."/>
            <person name="Zhang X.-Y."/>
        </authorList>
    </citation>
    <scope>NUCLEOTIDE SEQUENCE [LARGE SCALE GENOMIC DNA]</scope>
    <source>
        <strain evidence="4 5">SDUM1044001</strain>
    </source>
</reference>
<dbReference type="InterPro" id="IPR027385">
    <property type="entry name" value="Beta-barrel_OMP"/>
</dbReference>
<feature type="chain" id="PRO_5043936934" evidence="2">
    <location>
        <begin position="25"/>
        <end position="259"/>
    </location>
</feature>
<feature type="signal peptide" evidence="2">
    <location>
        <begin position="1"/>
        <end position="24"/>
    </location>
</feature>
<keyword evidence="1 2" id="KW-0732">Signal</keyword>
<dbReference type="SUPFAM" id="SSF56925">
    <property type="entry name" value="OMPA-like"/>
    <property type="match status" value="1"/>
</dbReference>
<name>A0AAW9RKC2_9HYPH</name>
<dbReference type="RefSeq" id="WP_340331796.1">
    <property type="nucleotide sequence ID" value="NZ_JAZHOF010000010.1"/>
</dbReference>
<dbReference type="Pfam" id="PF13505">
    <property type="entry name" value="OMP_b-brl"/>
    <property type="match status" value="1"/>
</dbReference>
<dbReference type="Gene3D" id="2.40.160.20">
    <property type="match status" value="1"/>
</dbReference>
<evidence type="ECO:0000259" key="3">
    <source>
        <dbReference type="Pfam" id="PF13505"/>
    </source>
</evidence>
<feature type="domain" description="Outer membrane protein beta-barrel" evidence="3">
    <location>
        <begin position="41"/>
        <end position="258"/>
    </location>
</feature>
<sequence>MIRIAKALLAGGVAVVAMAGQSQAADMVQIVEPYVEPVPIGGLYLRGFVGASNQQLGNLDNALFHVGGIVQFTEKGNFDAAPFFGGGVGWRFNDWFRIDVTAEYRASADFSAFDRYDFNSDGIWDGTNDYSGRKSEALFLANVFLDLGTWNALTPYVGAGIGTSRNTITGFTDINAVTGAIAYADAAPNWDLAWALYAGMAWNIAPAFAIELGYRYADLGDAQTGDLVGFNGANTVYNPMYFNDITSHDVMLGFRYSFL</sequence>
<dbReference type="Proteomes" id="UP001378188">
    <property type="component" value="Unassembled WGS sequence"/>
</dbReference>
<accession>A0AAW9RKC2</accession>
<comment type="caution">
    <text evidence="4">The sequence shown here is derived from an EMBL/GenBank/DDBJ whole genome shotgun (WGS) entry which is preliminary data.</text>
</comment>
<evidence type="ECO:0000313" key="5">
    <source>
        <dbReference type="Proteomes" id="UP001378188"/>
    </source>
</evidence>
<organism evidence="4 5">
    <name type="scientific">Microbaculum marinum</name>
    <dbReference type="NCBI Taxonomy" id="1764581"/>
    <lineage>
        <taxon>Bacteria</taxon>
        <taxon>Pseudomonadati</taxon>
        <taxon>Pseudomonadota</taxon>
        <taxon>Alphaproteobacteria</taxon>
        <taxon>Hyphomicrobiales</taxon>
        <taxon>Tepidamorphaceae</taxon>
        <taxon>Microbaculum</taxon>
    </lineage>
</organism>
<evidence type="ECO:0000256" key="2">
    <source>
        <dbReference type="SAM" id="SignalP"/>
    </source>
</evidence>
<keyword evidence="5" id="KW-1185">Reference proteome</keyword>
<evidence type="ECO:0000256" key="1">
    <source>
        <dbReference type="ARBA" id="ARBA00022729"/>
    </source>
</evidence>
<protein>
    <submittedName>
        <fullName evidence="4">Outer membrane beta-barrel protein</fullName>
    </submittedName>
</protein>
<evidence type="ECO:0000313" key="4">
    <source>
        <dbReference type="EMBL" id="MEJ8574094.1"/>
    </source>
</evidence>